<feature type="region of interest" description="Disordered" evidence="6">
    <location>
        <begin position="384"/>
        <end position="485"/>
    </location>
</feature>
<evidence type="ECO:0000256" key="4">
    <source>
        <dbReference type="ARBA" id="ARBA00022833"/>
    </source>
</evidence>
<evidence type="ECO:0000313" key="8">
    <source>
        <dbReference type="EMBL" id="TKY90754.1"/>
    </source>
</evidence>
<gene>
    <name evidence="8" type="ORF">EX895_000752</name>
</gene>
<dbReference type="SMART" id="SM00105">
    <property type="entry name" value="ArfGap"/>
    <property type="match status" value="1"/>
</dbReference>
<dbReference type="PROSITE" id="PS50115">
    <property type="entry name" value="ARFGAP"/>
    <property type="match status" value="1"/>
</dbReference>
<feature type="domain" description="Arf-GAP" evidence="7">
    <location>
        <begin position="8"/>
        <end position="123"/>
    </location>
</feature>
<feature type="compositionally biased region" description="Low complexity" evidence="6">
    <location>
        <begin position="331"/>
        <end position="355"/>
    </location>
</feature>
<organism evidence="8 9">
    <name type="scientific">Sporisorium graminicola</name>
    <dbReference type="NCBI Taxonomy" id="280036"/>
    <lineage>
        <taxon>Eukaryota</taxon>
        <taxon>Fungi</taxon>
        <taxon>Dikarya</taxon>
        <taxon>Basidiomycota</taxon>
        <taxon>Ustilaginomycotina</taxon>
        <taxon>Ustilaginomycetes</taxon>
        <taxon>Ustilaginales</taxon>
        <taxon>Ustilaginaceae</taxon>
        <taxon>Sporisorium</taxon>
    </lineage>
</organism>
<evidence type="ECO:0000256" key="1">
    <source>
        <dbReference type="ARBA" id="ARBA00022468"/>
    </source>
</evidence>
<feature type="compositionally biased region" description="Basic and acidic residues" evidence="6">
    <location>
        <begin position="317"/>
        <end position="326"/>
    </location>
</feature>
<keyword evidence="4" id="KW-0862">Zinc</keyword>
<accession>A0A4U7L0L1</accession>
<name>A0A4U7L0L1_9BASI</name>
<keyword evidence="3 5" id="KW-0863">Zinc-finger</keyword>
<feature type="compositionally biased region" description="Low complexity" evidence="6">
    <location>
        <begin position="385"/>
        <end position="407"/>
    </location>
</feature>
<dbReference type="AlphaFoldDB" id="A0A4U7L0L1"/>
<evidence type="ECO:0000259" key="7">
    <source>
        <dbReference type="PROSITE" id="PS50115"/>
    </source>
</evidence>
<evidence type="ECO:0000256" key="2">
    <source>
        <dbReference type="ARBA" id="ARBA00022723"/>
    </source>
</evidence>
<dbReference type="EMBL" id="SRRM01000002">
    <property type="protein sequence ID" value="TKY90754.1"/>
    <property type="molecule type" value="Genomic_DNA"/>
</dbReference>
<feature type="compositionally biased region" description="Polar residues" evidence="6">
    <location>
        <begin position="421"/>
        <end position="464"/>
    </location>
</feature>
<dbReference type="GO" id="GO:0008270">
    <property type="term" value="F:zinc ion binding"/>
    <property type="evidence" value="ECO:0007669"/>
    <property type="project" value="UniProtKB-KW"/>
</dbReference>
<dbReference type="PRINTS" id="PR00405">
    <property type="entry name" value="REVINTRACTNG"/>
</dbReference>
<keyword evidence="9" id="KW-1185">Reference proteome</keyword>
<dbReference type="RefSeq" id="XP_029742739.1">
    <property type="nucleotide sequence ID" value="XM_029881353.1"/>
</dbReference>
<dbReference type="PANTHER" id="PTHR45686:SF4">
    <property type="entry name" value="ADP-RIBOSYLATION FACTOR GTPASE ACTIVATING PROTEIN 3, ISOFORM H"/>
    <property type="match status" value="1"/>
</dbReference>
<dbReference type="KEGG" id="sgra:EX895_000752"/>
<dbReference type="OrthoDB" id="983479at2759"/>
<comment type="caution">
    <text evidence="8">The sequence shown here is derived from an EMBL/GenBank/DDBJ whole genome shotgun (WGS) entry which is preliminary data.</text>
</comment>
<evidence type="ECO:0000256" key="3">
    <source>
        <dbReference type="ARBA" id="ARBA00022771"/>
    </source>
</evidence>
<dbReference type="GeneID" id="40723647"/>
<reference evidence="8 9" key="1">
    <citation type="submission" date="2019-05" db="EMBL/GenBank/DDBJ databases">
        <title>Sporisorium graminicola CBS 10092 draft sequencing and annotation.</title>
        <authorList>
            <person name="Solano-Gonzalez S."/>
            <person name="Caddick M.X."/>
            <person name="Darby A."/>
        </authorList>
    </citation>
    <scope>NUCLEOTIDE SEQUENCE [LARGE SCALE GENOMIC DNA]</scope>
    <source>
        <strain evidence="8 9">CBS 10092</strain>
    </source>
</reference>
<dbReference type="GO" id="GO:0005096">
    <property type="term" value="F:GTPase activator activity"/>
    <property type="evidence" value="ECO:0007669"/>
    <property type="project" value="UniProtKB-KW"/>
</dbReference>
<dbReference type="InterPro" id="IPR001164">
    <property type="entry name" value="ArfGAP_dom"/>
</dbReference>
<dbReference type="Gene3D" id="1.10.220.150">
    <property type="entry name" value="Arf GTPase activating protein"/>
    <property type="match status" value="1"/>
</dbReference>
<evidence type="ECO:0000256" key="6">
    <source>
        <dbReference type="SAM" id="MobiDB-lite"/>
    </source>
</evidence>
<proteinExistence type="predicted"/>
<feature type="region of interest" description="Disordered" evidence="6">
    <location>
        <begin position="156"/>
        <end position="355"/>
    </location>
</feature>
<keyword evidence="1" id="KW-0343">GTPase activation</keyword>
<dbReference type="InterPro" id="IPR037278">
    <property type="entry name" value="ARFGAP/RecO"/>
</dbReference>
<protein>
    <recommendedName>
        <fullName evidence="7">Arf-GAP domain-containing protein</fullName>
    </recommendedName>
</protein>
<evidence type="ECO:0000313" key="9">
    <source>
        <dbReference type="Proteomes" id="UP000306050"/>
    </source>
</evidence>
<keyword evidence="2" id="KW-0479">Metal-binding</keyword>
<feature type="compositionally biased region" description="Basic and acidic residues" evidence="6">
    <location>
        <begin position="279"/>
        <end position="310"/>
    </location>
</feature>
<sequence>MADGPSKDELVEIFKSLKATQKGNKVCFDCGAKNPTWASATYAIYICLDCSSVHRNMGVHITFVRSTNLDSWHWSQLRLMKVGGNAAAAEFFNKKGGAHLLAPSTEGKVKYTSSVALAYKDELQKRALQDAAGQSLNSPVYFPGLAVAATETASPAASAKAGGGGDMDDFFDEWDKPASAAKPAPAPAAKTAPAPRPAPASAAAPKTVTSASLRASSSAARKTLGAVSRTSSASSTPGTTTPTGTGPTASAPAATARPARAGKLGLGVKKASAPIDFAAAERKAKEEEAVRAAEAKATEDAEAKAREAQKANEQQAEAERIARDAVKAAMGKTAAPASPASKSGAAAGTRGAAAATPDAFADAKANGDMDRLGMGFGRLGMKANAHQAKLAAERAAAAANNSAATDSDAGENEPSYARNKFSGQKSISSDQYFQRGTYDPQATSEAQQRLQTFQGQTSISSNQYFGREEDEEGEQAQMQGGGDFSDIEATAKEYYQRFMANPDVQSSIDSFRSGALKLSQYLEDISRNGA</sequence>
<dbReference type="PANTHER" id="PTHR45686">
    <property type="entry name" value="ADP-RIBOSYLATION FACTOR GTPASE ACTIVATING PROTEIN 3, ISOFORM H-RELATED"/>
    <property type="match status" value="1"/>
</dbReference>
<dbReference type="GO" id="GO:0000139">
    <property type="term" value="C:Golgi membrane"/>
    <property type="evidence" value="ECO:0007669"/>
    <property type="project" value="GOC"/>
</dbReference>
<feature type="compositionally biased region" description="Low complexity" evidence="6">
    <location>
        <begin position="177"/>
        <end position="262"/>
    </location>
</feature>
<dbReference type="Pfam" id="PF01412">
    <property type="entry name" value="ArfGap"/>
    <property type="match status" value="1"/>
</dbReference>
<dbReference type="CDD" id="cd08831">
    <property type="entry name" value="ArfGap_ArfGap2_3_like"/>
    <property type="match status" value="1"/>
</dbReference>
<dbReference type="Proteomes" id="UP000306050">
    <property type="component" value="Chromosome SGRAM_1"/>
</dbReference>
<dbReference type="InterPro" id="IPR038508">
    <property type="entry name" value="ArfGAP_dom_sf"/>
</dbReference>
<evidence type="ECO:0000256" key="5">
    <source>
        <dbReference type="PROSITE-ProRule" id="PRU00288"/>
    </source>
</evidence>
<dbReference type="GO" id="GO:0048205">
    <property type="term" value="P:COPI coating of Golgi vesicle"/>
    <property type="evidence" value="ECO:0007669"/>
    <property type="project" value="TreeGrafter"/>
</dbReference>
<dbReference type="SUPFAM" id="SSF57863">
    <property type="entry name" value="ArfGap/RecO-like zinc finger"/>
    <property type="match status" value="1"/>
</dbReference>